<keyword evidence="3" id="KW-1185">Reference proteome</keyword>
<feature type="region of interest" description="Disordered" evidence="1">
    <location>
        <begin position="1"/>
        <end position="77"/>
    </location>
</feature>
<feature type="compositionally biased region" description="Basic residues" evidence="1">
    <location>
        <begin position="65"/>
        <end position="77"/>
    </location>
</feature>
<accession>A0A8J9V4C3</accession>
<proteinExistence type="predicted"/>
<dbReference type="Proteomes" id="UP000838878">
    <property type="component" value="Chromosome 9"/>
</dbReference>
<gene>
    <name evidence="2" type="ORF">BINO364_LOCUS16307</name>
</gene>
<protein>
    <submittedName>
        <fullName evidence="2">Uncharacterized protein</fullName>
    </submittedName>
</protein>
<reference evidence="2" key="1">
    <citation type="submission" date="2021-12" db="EMBL/GenBank/DDBJ databases">
        <authorList>
            <person name="Martin H S."/>
        </authorList>
    </citation>
    <scope>NUCLEOTIDE SEQUENCE</scope>
</reference>
<feature type="non-terminal residue" evidence="2">
    <location>
        <position position="77"/>
    </location>
</feature>
<name>A0A8J9V4C3_9NEOP</name>
<dbReference type="AlphaFoldDB" id="A0A8J9V4C3"/>
<sequence length="77" mass="8335">MGAARLAPAPAPPAAAAGGAGTGVVRRRPARAPAALRQPVPHHRHLPDHTDVPQEPLSPADAGWHRQRYHRRQQRLQ</sequence>
<evidence type="ECO:0000313" key="3">
    <source>
        <dbReference type="Proteomes" id="UP000838878"/>
    </source>
</evidence>
<evidence type="ECO:0000313" key="2">
    <source>
        <dbReference type="EMBL" id="CAH0731433.1"/>
    </source>
</evidence>
<dbReference type="EMBL" id="OV170229">
    <property type="protein sequence ID" value="CAH0731433.1"/>
    <property type="molecule type" value="Genomic_DNA"/>
</dbReference>
<organism evidence="2 3">
    <name type="scientific">Brenthis ino</name>
    <name type="common">lesser marbled fritillary</name>
    <dbReference type="NCBI Taxonomy" id="405034"/>
    <lineage>
        <taxon>Eukaryota</taxon>
        <taxon>Metazoa</taxon>
        <taxon>Ecdysozoa</taxon>
        <taxon>Arthropoda</taxon>
        <taxon>Hexapoda</taxon>
        <taxon>Insecta</taxon>
        <taxon>Pterygota</taxon>
        <taxon>Neoptera</taxon>
        <taxon>Endopterygota</taxon>
        <taxon>Lepidoptera</taxon>
        <taxon>Glossata</taxon>
        <taxon>Ditrysia</taxon>
        <taxon>Papilionoidea</taxon>
        <taxon>Nymphalidae</taxon>
        <taxon>Heliconiinae</taxon>
        <taxon>Argynnini</taxon>
        <taxon>Brenthis</taxon>
    </lineage>
</organism>
<evidence type="ECO:0000256" key="1">
    <source>
        <dbReference type="SAM" id="MobiDB-lite"/>
    </source>
</evidence>